<sequence length="78" mass="8077">MTGMSDLPRGLVDAVLARYGGVAVGRLVVVLALFLLAHSVRTGLLFGARVLHAAMCRADAYVTTHTLTAGQGPSDAAR</sequence>
<organism evidence="2 3">
    <name type="scientific">Parafrankia irregularis</name>
    <dbReference type="NCBI Taxonomy" id="795642"/>
    <lineage>
        <taxon>Bacteria</taxon>
        <taxon>Bacillati</taxon>
        <taxon>Actinomycetota</taxon>
        <taxon>Actinomycetes</taxon>
        <taxon>Frankiales</taxon>
        <taxon>Frankiaceae</taxon>
        <taxon>Parafrankia</taxon>
    </lineage>
</organism>
<gene>
    <name evidence="2" type="ORF">Ga0074812_11538</name>
</gene>
<evidence type="ECO:0000313" key="3">
    <source>
        <dbReference type="Proteomes" id="UP000198802"/>
    </source>
</evidence>
<evidence type="ECO:0000256" key="1">
    <source>
        <dbReference type="SAM" id="Phobius"/>
    </source>
</evidence>
<dbReference type="Proteomes" id="UP000198802">
    <property type="component" value="Unassembled WGS sequence"/>
</dbReference>
<protein>
    <submittedName>
        <fullName evidence="2">Uncharacterized protein</fullName>
    </submittedName>
</protein>
<keyword evidence="3" id="KW-1185">Reference proteome</keyword>
<dbReference type="AlphaFoldDB" id="A0A0S4QSP5"/>
<dbReference type="EMBL" id="FAOZ01000015">
    <property type="protein sequence ID" value="CUU57836.1"/>
    <property type="molecule type" value="Genomic_DNA"/>
</dbReference>
<keyword evidence="1" id="KW-0812">Transmembrane</keyword>
<reference evidence="3" key="1">
    <citation type="submission" date="2015-11" db="EMBL/GenBank/DDBJ databases">
        <authorList>
            <person name="Varghese N."/>
        </authorList>
    </citation>
    <scope>NUCLEOTIDE SEQUENCE [LARGE SCALE GENOMIC DNA]</scope>
    <source>
        <strain evidence="3">DSM 45899</strain>
    </source>
</reference>
<dbReference type="RefSeq" id="WP_091279975.1">
    <property type="nucleotide sequence ID" value="NZ_FAOZ01000015.1"/>
</dbReference>
<accession>A0A0S4QSP5</accession>
<feature type="transmembrane region" description="Helical" evidence="1">
    <location>
        <begin position="16"/>
        <end position="37"/>
    </location>
</feature>
<evidence type="ECO:0000313" key="2">
    <source>
        <dbReference type="EMBL" id="CUU57836.1"/>
    </source>
</evidence>
<keyword evidence="1" id="KW-0472">Membrane</keyword>
<keyword evidence="1" id="KW-1133">Transmembrane helix</keyword>
<proteinExistence type="predicted"/>
<name>A0A0S4QSP5_9ACTN</name>